<name>A0A0R1LAT6_9LACO</name>
<dbReference type="Proteomes" id="UP000051581">
    <property type="component" value="Unassembled WGS sequence"/>
</dbReference>
<comment type="caution">
    <text evidence="1">The sequence shown here is derived from an EMBL/GenBank/DDBJ whole genome shotgun (WGS) entry which is preliminary data.</text>
</comment>
<evidence type="ECO:0000313" key="2">
    <source>
        <dbReference type="Proteomes" id="UP000051581"/>
    </source>
</evidence>
<protein>
    <submittedName>
        <fullName evidence="1">Uncharacterized protein</fullName>
    </submittedName>
</protein>
<dbReference type="GeneID" id="301046806"/>
<dbReference type="RefSeq" id="WP_020282086.1">
    <property type="nucleotide sequence ID" value="NZ_AZEA01000001.1"/>
</dbReference>
<dbReference type="PATRIC" id="fig|1423808.3.peg.391"/>
<accession>A0A0R1LAT6</accession>
<reference evidence="1 2" key="1">
    <citation type="journal article" date="2015" name="Genome Announc.">
        <title>Expanding the biotechnology potential of lactobacilli through comparative genomics of 213 strains and associated genera.</title>
        <authorList>
            <person name="Sun Z."/>
            <person name="Harris H.M."/>
            <person name="McCann A."/>
            <person name="Guo C."/>
            <person name="Argimon S."/>
            <person name="Zhang W."/>
            <person name="Yang X."/>
            <person name="Jeffery I.B."/>
            <person name="Cooney J.C."/>
            <person name="Kagawa T.F."/>
            <person name="Liu W."/>
            <person name="Song Y."/>
            <person name="Salvetti E."/>
            <person name="Wrobel A."/>
            <person name="Rasinkangas P."/>
            <person name="Parkhill J."/>
            <person name="Rea M.C."/>
            <person name="O'Sullivan O."/>
            <person name="Ritari J."/>
            <person name="Douillard F.P."/>
            <person name="Paul Ross R."/>
            <person name="Yang R."/>
            <person name="Briner A.E."/>
            <person name="Felis G.E."/>
            <person name="de Vos W.M."/>
            <person name="Barrangou R."/>
            <person name="Klaenhammer T.R."/>
            <person name="Caufield P.W."/>
            <person name="Cui Y."/>
            <person name="Zhang H."/>
            <person name="O'Toole P.W."/>
        </authorList>
    </citation>
    <scope>NUCLEOTIDE SEQUENCE [LARGE SCALE GENOMIC DNA]</scope>
    <source>
        <strain evidence="1 2">DSM 19904</strain>
    </source>
</reference>
<sequence>MFNYSSEIKWIRVTDIDGGLVLINLEKVERIYRTSDGSIFEFANTVIQTIVPFEKIPELLSGGTA</sequence>
<evidence type="ECO:0000313" key="1">
    <source>
        <dbReference type="EMBL" id="KRK90145.1"/>
    </source>
</evidence>
<dbReference type="EMBL" id="AZEA01000001">
    <property type="protein sequence ID" value="KRK90145.1"/>
    <property type="molecule type" value="Genomic_DNA"/>
</dbReference>
<dbReference type="AlphaFoldDB" id="A0A0R1LAT6"/>
<dbReference type="OrthoDB" id="2303923at2"/>
<keyword evidence="2" id="KW-1185">Reference proteome</keyword>
<gene>
    <name evidence="1" type="ORF">FD17_GL000390</name>
</gene>
<organism evidence="1 2">
    <name type="scientific">Lentilactobacillus sunkii DSM 19904</name>
    <dbReference type="NCBI Taxonomy" id="1423808"/>
    <lineage>
        <taxon>Bacteria</taxon>
        <taxon>Bacillati</taxon>
        <taxon>Bacillota</taxon>
        <taxon>Bacilli</taxon>
        <taxon>Lactobacillales</taxon>
        <taxon>Lactobacillaceae</taxon>
        <taxon>Lentilactobacillus</taxon>
    </lineage>
</organism>
<proteinExistence type="predicted"/>